<evidence type="ECO:0000256" key="5">
    <source>
        <dbReference type="SAM" id="Coils"/>
    </source>
</evidence>
<evidence type="ECO:0000256" key="6">
    <source>
        <dbReference type="SAM" id="MobiDB-lite"/>
    </source>
</evidence>
<dbReference type="CDD" id="cd04641">
    <property type="entry name" value="CBS_euAMPK_gamma-like_repeat2"/>
    <property type="match status" value="1"/>
</dbReference>
<dbReference type="Gene3D" id="1.10.555.10">
    <property type="entry name" value="Rho GTPase activation protein"/>
    <property type="match status" value="1"/>
</dbReference>
<dbReference type="Pfam" id="PF00571">
    <property type="entry name" value="CBS"/>
    <property type="match status" value="3"/>
</dbReference>
<feature type="compositionally biased region" description="Polar residues" evidence="6">
    <location>
        <begin position="1120"/>
        <end position="1134"/>
    </location>
</feature>
<dbReference type="GO" id="GO:0031588">
    <property type="term" value="C:nucleotide-activated protein kinase complex"/>
    <property type="evidence" value="ECO:0007669"/>
    <property type="project" value="TreeGrafter"/>
</dbReference>
<dbReference type="CDD" id="cd00159">
    <property type="entry name" value="RhoGAP"/>
    <property type="match status" value="1"/>
</dbReference>
<evidence type="ECO:0000256" key="1">
    <source>
        <dbReference type="ARBA" id="ARBA00006750"/>
    </source>
</evidence>
<feature type="compositionally biased region" description="Polar residues" evidence="6">
    <location>
        <begin position="1203"/>
        <end position="1232"/>
    </location>
</feature>
<dbReference type="GO" id="GO:0005634">
    <property type="term" value="C:nucleus"/>
    <property type="evidence" value="ECO:0007669"/>
    <property type="project" value="TreeGrafter"/>
</dbReference>
<feature type="region of interest" description="Disordered" evidence="6">
    <location>
        <begin position="1"/>
        <end position="23"/>
    </location>
</feature>
<feature type="compositionally biased region" description="Low complexity" evidence="6">
    <location>
        <begin position="942"/>
        <end position="952"/>
    </location>
</feature>
<evidence type="ECO:0000259" key="8">
    <source>
        <dbReference type="PROSITE" id="PS51371"/>
    </source>
</evidence>
<dbReference type="SMART" id="SM00324">
    <property type="entry name" value="RhoGAP"/>
    <property type="match status" value="1"/>
</dbReference>
<keyword evidence="3 4" id="KW-0129">CBS domain</keyword>
<dbReference type="PANTHER" id="PTHR13780">
    <property type="entry name" value="AMP-ACTIVATED PROTEIN KINASE, GAMMA REGULATORY SUBUNIT"/>
    <property type="match status" value="1"/>
</dbReference>
<evidence type="ECO:0000259" key="7">
    <source>
        <dbReference type="PROSITE" id="PS50238"/>
    </source>
</evidence>
<evidence type="ECO:0000313" key="10">
    <source>
        <dbReference type="Proteomes" id="UP000258309"/>
    </source>
</evidence>
<dbReference type="SUPFAM" id="SSF48350">
    <property type="entry name" value="GTPase activation domain, GAP"/>
    <property type="match status" value="1"/>
</dbReference>
<dbReference type="GO" id="GO:0019887">
    <property type="term" value="F:protein kinase regulator activity"/>
    <property type="evidence" value="ECO:0007669"/>
    <property type="project" value="TreeGrafter"/>
</dbReference>
<evidence type="ECO:0000256" key="4">
    <source>
        <dbReference type="PROSITE-ProRule" id="PRU00703"/>
    </source>
</evidence>
<organism evidence="9 10">
    <name type="scientific">Scytalidium lignicola</name>
    <name type="common">Hyphomycete</name>
    <dbReference type="NCBI Taxonomy" id="5539"/>
    <lineage>
        <taxon>Eukaryota</taxon>
        <taxon>Fungi</taxon>
        <taxon>Dikarya</taxon>
        <taxon>Ascomycota</taxon>
        <taxon>Pezizomycotina</taxon>
        <taxon>Leotiomycetes</taxon>
        <taxon>Leotiomycetes incertae sedis</taxon>
        <taxon>Scytalidium</taxon>
    </lineage>
</organism>
<feature type="compositionally biased region" description="Polar residues" evidence="6">
    <location>
        <begin position="576"/>
        <end position="595"/>
    </location>
</feature>
<keyword evidence="2" id="KW-0677">Repeat</keyword>
<dbReference type="EMBL" id="NCSJ02000463">
    <property type="protein sequence ID" value="RFU24335.1"/>
    <property type="molecule type" value="Genomic_DNA"/>
</dbReference>
<feature type="non-terminal residue" evidence="9">
    <location>
        <position position="1"/>
    </location>
</feature>
<dbReference type="Pfam" id="PF00620">
    <property type="entry name" value="RhoGAP"/>
    <property type="match status" value="1"/>
</dbReference>
<dbReference type="GO" id="GO:0005737">
    <property type="term" value="C:cytoplasm"/>
    <property type="evidence" value="ECO:0007669"/>
    <property type="project" value="TreeGrafter"/>
</dbReference>
<dbReference type="Gene3D" id="3.10.580.10">
    <property type="entry name" value="CBS-domain"/>
    <property type="match status" value="2"/>
</dbReference>
<feature type="domain" description="CBS" evidence="8">
    <location>
        <begin position="308"/>
        <end position="370"/>
    </location>
</feature>
<proteinExistence type="inferred from homology"/>
<dbReference type="GO" id="GO:0007165">
    <property type="term" value="P:signal transduction"/>
    <property type="evidence" value="ECO:0007669"/>
    <property type="project" value="InterPro"/>
</dbReference>
<dbReference type="CDD" id="cd04618">
    <property type="entry name" value="CBS_euAMPK_gamma-like_repeat1"/>
    <property type="match status" value="1"/>
</dbReference>
<evidence type="ECO:0008006" key="11">
    <source>
        <dbReference type="Google" id="ProtNLM"/>
    </source>
</evidence>
<comment type="caution">
    <text evidence="9">The sequence shown here is derived from an EMBL/GenBank/DDBJ whole genome shotgun (WGS) entry which is preliminary data.</text>
</comment>
<dbReference type="OrthoDB" id="286637at2759"/>
<feature type="coiled-coil region" evidence="5">
    <location>
        <begin position="1388"/>
        <end position="1429"/>
    </location>
</feature>
<feature type="region of interest" description="Disordered" evidence="6">
    <location>
        <begin position="1203"/>
        <end position="1269"/>
    </location>
</feature>
<evidence type="ECO:0000313" key="9">
    <source>
        <dbReference type="EMBL" id="RFU24335.1"/>
    </source>
</evidence>
<dbReference type="InterPro" id="IPR046342">
    <property type="entry name" value="CBS_dom_sf"/>
</dbReference>
<reference evidence="9 10" key="1">
    <citation type="submission" date="2018-05" db="EMBL/GenBank/DDBJ databases">
        <title>Draft genome sequence of Scytalidium lignicola DSM 105466, a ubiquitous saprotrophic fungus.</title>
        <authorList>
            <person name="Buettner E."/>
            <person name="Gebauer A.M."/>
            <person name="Hofrichter M."/>
            <person name="Liers C."/>
            <person name="Kellner H."/>
        </authorList>
    </citation>
    <scope>NUCLEOTIDE SEQUENCE [LARGE SCALE GENOMIC DNA]</scope>
    <source>
        <strain evidence="9 10">DSM 105466</strain>
    </source>
</reference>
<dbReference type="GO" id="GO:0019901">
    <property type="term" value="F:protein kinase binding"/>
    <property type="evidence" value="ECO:0007669"/>
    <property type="project" value="TreeGrafter"/>
</dbReference>
<accession>A0A3E2GT37</accession>
<dbReference type="SUPFAM" id="SSF54631">
    <property type="entry name" value="CBS-domain pair"/>
    <property type="match status" value="2"/>
</dbReference>
<comment type="similarity">
    <text evidence="1">Belongs to the 5'-AMP-activated protein kinase gamma subunit family.</text>
</comment>
<dbReference type="STRING" id="5539.A0A3E2GT37"/>
<feature type="region of interest" description="Disordered" evidence="6">
    <location>
        <begin position="1120"/>
        <end position="1141"/>
    </location>
</feature>
<keyword evidence="10" id="KW-1185">Reference proteome</keyword>
<dbReference type="Proteomes" id="UP000258309">
    <property type="component" value="Unassembled WGS sequence"/>
</dbReference>
<feature type="domain" description="CBS" evidence="8">
    <location>
        <begin position="240"/>
        <end position="299"/>
    </location>
</feature>
<evidence type="ECO:0000256" key="3">
    <source>
        <dbReference type="ARBA" id="ARBA00023122"/>
    </source>
</evidence>
<gene>
    <name evidence="9" type="ORF">B7463_g12005</name>
</gene>
<dbReference type="GO" id="GO:0016208">
    <property type="term" value="F:AMP binding"/>
    <property type="evidence" value="ECO:0007669"/>
    <property type="project" value="TreeGrafter"/>
</dbReference>
<name>A0A3E2GT37_SCYLI</name>
<protein>
    <recommendedName>
        <fullName evidence="11">CBS domain-containing protein</fullName>
    </recommendedName>
</protein>
<feature type="domain" description="CBS" evidence="8">
    <location>
        <begin position="165"/>
        <end position="228"/>
    </location>
</feature>
<dbReference type="PANTHER" id="PTHR13780:SF35">
    <property type="entry name" value="LD22662P"/>
    <property type="match status" value="1"/>
</dbReference>
<feature type="domain" description="Rho-GAP" evidence="7">
    <location>
        <begin position="620"/>
        <end position="885"/>
    </location>
</feature>
<dbReference type="PROSITE" id="PS51371">
    <property type="entry name" value="CBS"/>
    <property type="match status" value="3"/>
</dbReference>
<dbReference type="PROSITE" id="PS50238">
    <property type="entry name" value="RHOGAP"/>
    <property type="match status" value="1"/>
</dbReference>
<dbReference type="InterPro" id="IPR008936">
    <property type="entry name" value="Rho_GTPase_activation_prot"/>
</dbReference>
<feature type="region of interest" description="Disordered" evidence="6">
    <location>
        <begin position="576"/>
        <end position="596"/>
    </location>
</feature>
<feature type="non-terminal residue" evidence="9">
    <location>
        <position position="1465"/>
    </location>
</feature>
<sequence>MSDAGAASRAAEPNPNEAMPSPTIIARHGHEPMIAQPSTFLIPPGQNRTMPEKPLTALDKDQRLGLKSIRDFLKVRTSYDVLPLSFRLIILSTELLVSKSLTILLQNGIVSAPLWDSHTSTFAGLLTTSDYINVIQYYWQNPDALNQIDQFRLSSLREIEKAIGVLPLETLSVNPERPLYEACRQMLKTRARRIPLVDIDDETKRESVVSVITQYRILKFIAVNVNETEMLKKPVSEIGLGTYQNLQTATMDTTVIEVIHSMVKYNISSVPIVDEVGRVLNVFEAVDVIAVIKGGQYDELSTSVGDALSKRSDDFAGIYTCSEDDRLDSIFDTIRKSRVHRLVVIDEDNRLKGVISLSDILQYVLTAAALWWPLRATLSSSVQVPEVPTASPFLTKHNPFWSNYFLVHTDYNMDSHNNENSSSASSSLTGAIINSQQQYFELDATSNDNPAPRGLKQKPRIPRHRKSFVDALTSRFPLGSSQEHDENFDTNSNFKNRFLLQPSNTWTSSSGGATSEDEIEDRTDFVEEYNKIAKKYGLRSLVPEDFRPIDFESVVTTSERQGSWFSRKLFRRSSSTQSITDQESRQKTNNSNLANPWSRKSCEKNYELQELVRICGSSIVYLSSEYAASSLTLPTCLRATAQYLIQHAPKTRGIFRIPGAQSTINSLYKHYYALDENGAVISTTVRSPTLPEHIKYSVHDVASTFKKFLSGLTGGILGSLHLYDALVSIHSHLQGAPEETRTRQSKVRSRLIALAITSERSQFRRDLICAVFGLLSMIGRAAETAPREDDNGRPLPTSDLMGYGALGIVFGPLLVGDLLDSSMMVLAEPRGGLIVVPVNQTKSRKERFRGSKSSGDHVAMCTNFQKVKIANSIAEMLITHWRDVVRHMKDLKGIRQVGDFGILETKAHLQRTLRPSASDLVLRKQRDWNVAGSSFRNEEKSMSPSSDSADISNLHGALDQEYDLKVRKQRSRRRLGSRNTYSDASAISILSPTAEEPSTLDLGCSPRNIDKEDSDITAPGKMLDGAYERCQQDFSTTKDIQSNLPCKSDRIAQSKDPLAKVSHDEDIASLATLSQAIDLLDQCLEPNSEHINAESTPLHTRKQDTTDESLLKRAVYTPTKSPLSKYNSSTTKTEVSQRLDRKIPRTGTVKALAARLNTVQFKSKPVSPCFQSTKKSLPSDIRERIDSPNRDILATYTTNTSISPAKSQLSKHSDISACSTWNKTPVNRSPARQQKDSTPKASTPKLPSRSPLESLTPLRSLHNNIPPANNLSSGKSIKSIWHDKNSIHTVDYCPVNDLSLTTDGTFDSVDSYDPSSETYNSCSADIVYNPSALPGVSCIDPFISRVPNPLASPGSKSTNSILHSQVRILQQQLYQKTEEVLYLNRQMNSDSRIDVERMSQELEQVRMELESWKLKAEVAETKLGTLERLVNGGNYISESPYISPATPSRSGVNGRFPIMFSEVSG</sequence>
<dbReference type="SMART" id="SM00116">
    <property type="entry name" value="CBS"/>
    <property type="match status" value="4"/>
</dbReference>
<keyword evidence="5" id="KW-0175">Coiled coil</keyword>
<feature type="region of interest" description="Disordered" evidence="6">
    <location>
        <begin position="933"/>
        <end position="952"/>
    </location>
</feature>
<dbReference type="InterPro" id="IPR050511">
    <property type="entry name" value="AMPK_gamma/SDS23_families"/>
</dbReference>
<dbReference type="InterPro" id="IPR000644">
    <property type="entry name" value="CBS_dom"/>
</dbReference>
<evidence type="ECO:0000256" key="2">
    <source>
        <dbReference type="ARBA" id="ARBA00022737"/>
    </source>
</evidence>
<dbReference type="InterPro" id="IPR000198">
    <property type="entry name" value="RhoGAP_dom"/>
</dbReference>